<dbReference type="PANTHER" id="PTHR34846">
    <property type="entry name" value="4-CARBOXYMUCONOLACTONE DECARBOXYLASE FAMILY PROTEIN (AFU_ORTHOLOGUE AFUA_6G11590)"/>
    <property type="match status" value="1"/>
</dbReference>
<keyword evidence="3" id="KW-0560">Oxidoreductase</keyword>
<organism evidence="3 4">
    <name type="scientific">Actinacidiphila glaucinigra</name>
    <dbReference type="NCBI Taxonomy" id="235986"/>
    <lineage>
        <taxon>Bacteria</taxon>
        <taxon>Bacillati</taxon>
        <taxon>Actinomycetota</taxon>
        <taxon>Actinomycetes</taxon>
        <taxon>Kitasatosporales</taxon>
        <taxon>Streptomycetaceae</taxon>
        <taxon>Actinacidiphila</taxon>
    </lineage>
</organism>
<accession>A0A239FG60</accession>
<evidence type="ECO:0000313" key="3">
    <source>
        <dbReference type="EMBL" id="SNS55064.1"/>
    </source>
</evidence>
<dbReference type="Gene3D" id="1.20.1290.10">
    <property type="entry name" value="AhpD-like"/>
    <property type="match status" value="1"/>
</dbReference>
<gene>
    <name evidence="3" type="ORF">SAMN05216252_106450</name>
</gene>
<feature type="domain" description="Carboxymuconolactone decarboxylase-like" evidence="2">
    <location>
        <begin position="44"/>
        <end position="124"/>
    </location>
</feature>
<feature type="region of interest" description="Disordered" evidence="1">
    <location>
        <begin position="1"/>
        <end position="26"/>
    </location>
</feature>
<dbReference type="EMBL" id="FZOF01000006">
    <property type="protein sequence ID" value="SNS55064.1"/>
    <property type="molecule type" value="Genomic_DNA"/>
</dbReference>
<reference evidence="3 4" key="1">
    <citation type="submission" date="2017-06" db="EMBL/GenBank/DDBJ databases">
        <authorList>
            <person name="Kim H.J."/>
            <person name="Triplett B.A."/>
        </authorList>
    </citation>
    <scope>NUCLEOTIDE SEQUENCE [LARGE SCALE GENOMIC DNA]</scope>
    <source>
        <strain evidence="3 4">CGMCC 4.1858</strain>
    </source>
</reference>
<proteinExistence type="predicted"/>
<dbReference type="Proteomes" id="UP000198280">
    <property type="component" value="Unassembled WGS sequence"/>
</dbReference>
<dbReference type="AlphaFoldDB" id="A0A239FG60"/>
<dbReference type="SUPFAM" id="SSF69118">
    <property type="entry name" value="AhpD-like"/>
    <property type="match status" value="1"/>
</dbReference>
<dbReference type="NCBIfam" id="TIGR00778">
    <property type="entry name" value="ahpD_dom"/>
    <property type="match status" value="1"/>
</dbReference>
<dbReference type="PANTHER" id="PTHR34846:SF10">
    <property type="entry name" value="CYTOPLASMIC PROTEIN"/>
    <property type="match status" value="1"/>
</dbReference>
<keyword evidence="3" id="KW-0575">Peroxidase</keyword>
<feature type="compositionally biased region" description="Polar residues" evidence="1">
    <location>
        <begin position="1"/>
        <end position="10"/>
    </location>
</feature>
<evidence type="ECO:0000256" key="1">
    <source>
        <dbReference type="SAM" id="MobiDB-lite"/>
    </source>
</evidence>
<dbReference type="Pfam" id="PF02627">
    <property type="entry name" value="CMD"/>
    <property type="match status" value="1"/>
</dbReference>
<sequence>MTMITTSTGMPSGPDHDDLGHDDLGHHDLVPAHAPRMVLGKAAPDFYKAMIALDAAASAGLDPVINELVKARASQLNGCAFCVDLHLADARKLGLTEQKLNGLTVWWETPFYTVRERAALALTEAVTRLGERGVPDDVYDEAARVFDEEELARLIAMCVTINAWNRIGVTTRLSPAARPDGV</sequence>
<dbReference type="InterPro" id="IPR029032">
    <property type="entry name" value="AhpD-like"/>
</dbReference>
<dbReference type="InterPro" id="IPR003779">
    <property type="entry name" value="CMD-like"/>
</dbReference>
<dbReference type="GO" id="GO:0051920">
    <property type="term" value="F:peroxiredoxin activity"/>
    <property type="evidence" value="ECO:0007669"/>
    <property type="project" value="InterPro"/>
</dbReference>
<feature type="compositionally biased region" description="Basic and acidic residues" evidence="1">
    <location>
        <begin position="14"/>
        <end position="26"/>
    </location>
</feature>
<dbReference type="InterPro" id="IPR004675">
    <property type="entry name" value="AhpD_core"/>
</dbReference>
<dbReference type="RefSeq" id="WP_410169639.1">
    <property type="nucleotide sequence ID" value="NZ_FZOF01000006.1"/>
</dbReference>
<evidence type="ECO:0000259" key="2">
    <source>
        <dbReference type="Pfam" id="PF02627"/>
    </source>
</evidence>
<protein>
    <submittedName>
        <fullName evidence="3">Alkylhydroperoxidase AhpD family core domain-containing protein</fullName>
    </submittedName>
</protein>
<keyword evidence="4" id="KW-1185">Reference proteome</keyword>
<name>A0A239FG60_9ACTN</name>
<evidence type="ECO:0000313" key="4">
    <source>
        <dbReference type="Proteomes" id="UP000198280"/>
    </source>
</evidence>